<dbReference type="AlphaFoldDB" id="A0A834JKI9"/>
<protein>
    <submittedName>
        <fullName evidence="1">Uncharacterized protein</fullName>
    </submittedName>
</protein>
<accession>A0A834JKI9</accession>
<evidence type="ECO:0000313" key="1">
    <source>
        <dbReference type="EMBL" id="KAF7390233.1"/>
    </source>
</evidence>
<name>A0A834JKI9_VESGE</name>
<proteinExistence type="predicted"/>
<dbReference type="Proteomes" id="UP000617340">
    <property type="component" value="Unassembled WGS sequence"/>
</dbReference>
<comment type="caution">
    <text evidence="1">The sequence shown here is derived from an EMBL/GenBank/DDBJ whole genome shotgun (WGS) entry which is preliminary data.</text>
</comment>
<reference evidence="1" key="1">
    <citation type="journal article" date="2020" name="G3 (Bethesda)">
        <title>High-Quality Assemblies for Three Invasive Social Wasps from the &lt;i&gt;Vespula&lt;/i&gt; Genus.</title>
        <authorList>
            <person name="Harrop T.W.R."/>
            <person name="Guhlin J."/>
            <person name="McLaughlin G.M."/>
            <person name="Permina E."/>
            <person name="Stockwell P."/>
            <person name="Gilligan J."/>
            <person name="Le Lec M.F."/>
            <person name="Gruber M.A.M."/>
            <person name="Quinn O."/>
            <person name="Lovegrove M."/>
            <person name="Duncan E.J."/>
            <person name="Remnant E.J."/>
            <person name="Van Eeckhoven J."/>
            <person name="Graham B."/>
            <person name="Knapp R.A."/>
            <person name="Langford K.W."/>
            <person name="Kronenberg Z."/>
            <person name="Press M.O."/>
            <person name="Eacker S.M."/>
            <person name="Wilson-Rankin E.E."/>
            <person name="Purcell J."/>
            <person name="Lester P.J."/>
            <person name="Dearden P.K."/>
        </authorList>
    </citation>
    <scope>NUCLEOTIDE SEQUENCE</scope>
    <source>
        <strain evidence="1">Linc-1</strain>
    </source>
</reference>
<gene>
    <name evidence="1" type="ORF">HZH68_012090</name>
</gene>
<dbReference type="EMBL" id="JACSDZ010000012">
    <property type="protein sequence ID" value="KAF7390233.1"/>
    <property type="molecule type" value="Genomic_DNA"/>
</dbReference>
<evidence type="ECO:0000313" key="2">
    <source>
        <dbReference type="Proteomes" id="UP000617340"/>
    </source>
</evidence>
<keyword evidence="2" id="KW-1185">Reference proteome</keyword>
<organism evidence="1 2">
    <name type="scientific">Vespula germanica</name>
    <name type="common">German yellow jacket</name>
    <name type="synonym">Paravespula germanica</name>
    <dbReference type="NCBI Taxonomy" id="30212"/>
    <lineage>
        <taxon>Eukaryota</taxon>
        <taxon>Metazoa</taxon>
        <taxon>Ecdysozoa</taxon>
        <taxon>Arthropoda</taxon>
        <taxon>Hexapoda</taxon>
        <taxon>Insecta</taxon>
        <taxon>Pterygota</taxon>
        <taxon>Neoptera</taxon>
        <taxon>Endopterygota</taxon>
        <taxon>Hymenoptera</taxon>
        <taxon>Apocrita</taxon>
        <taxon>Aculeata</taxon>
        <taxon>Vespoidea</taxon>
        <taxon>Vespidae</taxon>
        <taxon>Vespinae</taxon>
        <taxon>Vespula</taxon>
    </lineage>
</organism>
<sequence length="73" mass="8242">MKKTGKIPDLSEGKIESNVDEMETFGRSNTPSELCLLPFLRLDSYGVFRINRLFFSVERAAVERNGAKTSRST</sequence>